<dbReference type="PANTHER" id="PTHR47967">
    <property type="entry name" value="OS07G0603500 PROTEIN-RELATED"/>
    <property type="match status" value="1"/>
</dbReference>
<gene>
    <name evidence="7" type="ORF">LLUT_LOCUS21378</name>
</gene>
<protein>
    <recommendedName>
        <fullName evidence="6">Peptidase A1 domain-containing protein</fullName>
    </recommendedName>
</protein>
<evidence type="ECO:0000256" key="4">
    <source>
        <dbReference type="ARBA" id="ARBA00022801"/>
    </source>
</evidence>
<dbReference type="InterPro" id="IPR033121">
    <property type="entry name" value="PEPTIDASE_A1"/>
</dbReference>
<evidence type="ECO:0000259" key="6">
    <source>
        <dbReference type="PROSITE" id="PS51767"/>
    </source>
</evidence>
<dbReference type="InterPro" id="IPR034161">
    <property type="entry name" value="Pepsin-like_plant"/>
</dbReference>
<comment type="similarity">
    <text evidence="1">Belongs to the peptidase A1 family.</text>
</comment>
<dbReference type="InterPro" id="IPR051708">
    <property type="entry name" value="Plant_Aspart_Prot_A1"/>
</dbReference>
<dbReference type="PANTHER" id="PTHR47967:SF14">
    <property type="entry name" value="EUKARYOTIC ASPARTYL PROTEASE FAMILY PROTEIN"/>
    <property type="match status" value="1"/>
</dbReference>
<dbReference type="InterPro" id="IPR032861">
    <property type="entry name" value="TAXi_N"/>
</dbReference>
<evidence type="ECO:0000256" key="2">
    <source>
        <dbReference type="ARBA" id="ARBA00022670"/>
    </source>
</evidence>
<keyword evidence="8" id="KW-1185">Reference proteome</keyword>
<keyword evidence="2" id="KW-0645">Protease</keyword>
<evidence type="ECO:0000313" key="7">
    <source>
        <dbReference type="EMBL" id="CAL0320318.1"/>
    </source>
</evidence>
<dbReference type="InterPro" id="IPR021109">
    <property type="entry name" value="Peptidase_aspartic_dom_sf"/>
</dbReference>
<evidence type="ECO:0000313" key="8">
    <source>
        <dbReference type="Proteomes" id="UP001497480"/>
    </source>
</evidence>
<feature type="domain" description="Peptidase A1" evidence="6">
    <location>
        <begin position="162"/>
        <end position="502"/>
    </location>
</feature>
<dbReference type="Pfam" id="PF14541">
    <property type="entry name" value="TAXi_C"/>
    <property type="match status" value="1"/>
</dbReference>
<dbReference type="InterPro" id="IPR032799">
    <property type="entry name" value="TAXi_C"/>
</dbReference>
<keyword evidence="5" id="KW-0325">Glycoprotein</keyword>
<evidence type="ECO:0000256" key="3">
    <source>
        <dbReference type="ARBA" id="ARBA00022750"/>
    </source>
</evidence>
<name>A0AAV1XG57_LUPLU</name>
<dbReference type="Pfam" id="PF14543">
    <property type="entry name" value="TAXi_N"/>
    <property type="match status" value="1"/>
</dbReference>
<dbReference type="SUPFAM" id="SSF50630">
    <property type="entry name" value="Acid proteases"/>
    <property type="match status" value="1"/>
</dbReference>
<organism evidence="7 8">
    <name type="scientific">Lupinus luteus</name>
    <name type="common">European yellow lupine</name>
    <dbReference type="NCBI Taxonomy" id="3873"/>
    <lineage>
        <taxon>Eukaryota</taxon>
        <taxon>Viridiplantae</taxon>
        <taxon>Streptophyta</taxon>
        <taxon>Embryophyta</taxon>
        <taxon>Tracheophyta</taxon>
        <taxon>Spermatophyta</taxon>
        <taxon>Magnoliopsida</taxon>
        <taxon>eudicotyledons</taxon>
        <taxon>Gunneridae</taxon>
        <taxon>Pentapetalae</taxon>
        <taxon>rosids</taxon>
        <taxon>fabids</taxon>
        <taxon>Fabales</taxon>
        <taxon>Fabaceae</taxon>
        <taxon>Papilionoideae</taxon>
        <taxon>50 kb inversion clade</taxon>
        <taxon>genistoids sensu lato</taxon>
        <taxon>core genistoids</taxon>
        <taxon>Genisteae</taxon>
        <taxon>Lupinus</taxon>
    </lineage>
</organism>
<dbReference type="FunFam" id="2.40.70.10:FF:000033">
    <property type="entry name" value="Aspartyl protease family protein"/>
    <property type="match status" value="1"/>
</dbReference>
<accession>A0AAV1XG57</accession>
<dbReference type="AlphaFoldDB" id="A0AAV1XG57"/>
<proteinExistence type="inferred from homology"/>
<keyword evidence="4" id="KW-0378">Hydrolase</keyword>
<keyword evidence="3" id="KW-0064">Aspartyl protease</keyword>
<dbReference type="CDD" id="cd05476">
    <property type="entry name" value="pepsin_A_like_plant"/>
    <property type="match status" value="1"/>
</dbReference>
<reference evidence="7 8" key="1">
    <citation type="submission" date="2024-03" db="EMBL/GenBank/DDBJ databases">
        <authorList>
            <person name="Martinez-Hernandez J."/>
        </authorList>
    </citation>
    <scope>NUCLEOTIDE SEQUENCE [LARGE SCALE GENOMIC DNA]</scope>
</reference>
<dbReference type="GO" id="GO:0005576">
    <property type="term" value="C:extracellular region"/>
    <property type="evidence" value="ECO:0007669"/>
    <property type="project" value="TreeGrafter"/>
</dbReference>
<dbReference type="PROSITE" id="PS51767">
    <property type="entry name" value="PEPTIDASE_A1"/>
    <property type="match status" value="1"/>
</dbReference>
<dbReference type="GO" id="GO:0004190">
    <property type="term" value="F:aspartic-type endopeptidase activity"/>
    <property type="evidence" value="ECO:0007669"/>
    <property type="project" value="UniProtKB-KW"/>
</dbReference>
<sequence length="511" mass="57095">MMKDLMMDTRGISMREYLKSYSWKCEEIESIEREVDEIVERRAEGTSASAITTRIGAEKSRRDISIVIKNKIVFTPLNILFDGRHVPHALHLIPQRLVSKLIHRRSVLHPLYDPNETTKDHTENDIDHSNARLAYLQARIDGTLAYDDYRTKIFPSSTGRTILANISIGQPPIPQLVILDTASDIFWIMCNPCSNCDNHIGQLFDPSKSSTFSPLCKTPCNYGRCECSLSDQLSYHITYADQSSASGTIGLDRLVFETSDEGTIQVPNIEFGCSHNIVYNKDPGYNGILSLNNAPHSLASQIGQKFSYCIGSITDKNYNYNQLVLGEGAYLEGDFTSFQPLYDNYYLAMEGISIGEKRLDIAPESFEMKANGTGGVIIDTGCTLTYLVDNVYNLVYEEVRTLIGSSFTEIRFEKVPWMLCYAGSVNRDLVGFPVVTFHFAEGAELALDTGSFFQQSGDNIFCMSMAPISVAGITSKPSVIGLLAQQSYNVGYDLIQQFIYFQRIDCELLSG</sequence>
<evidence type="ECO:0000256" key="1">
    <source>
        <dbReference type="ARBA" id="ARBA00007447"/>
    </source>
</evidence>
<dbReference type="Proteomes" id="UP001497480">
    <property type="component" value="Unassembled WGS sequence"/>
</dbReference>
<dbReference type="GO" id="GO:0006508">
    <property type="term" value="P:proteolysis"/>
    <property type="evidence" value="ECO:0007669"/>
    <property type="project" value="UniProtKB-KW"/>
</dbReference>
<evidence type="ECO:0000256" key="5">
    <source>
        <dbReference type="ARBA" id="ARBA00023180"/>
    </source>
</evidence>
<comment type="caution">
    <text evidence="7">The sequence shown here is derived from an EMBL/GenBank/DDBJ whole genome shotgun (WGS) entry which is preliminary data.</text>
</comment>
<dbReference type="Gene3D" id="2.40.70.10">
    <property type="entry name" value="Acid Proteases"/>
    <property type="match status" value="2"/>
</dbReference>
<dbReference type="EMBL" id="CAXHTB010000014">
    <property type="protein sequence ID" value="CAL0320318.1"/>
    <property type="molecule type" value="Genomic_DNA"/>
</dbReference>